<organism evidence="5 6">
    <name type="scientific">Mycolicibacterium gilvum (strain DSM 45189 / LMG 24558 / Spyr1)</name>
    <name type="common">Mycobacterium gilvum</name>
    <dbReference type="NCBI Taxonomy" id="278137"/>
    <lineage>
        <taxon>Bacteria</taxon>
        <taxon>Bacillati</taxon>
        <taxon>Actinomycetota</taxon>
        <taxon>Actinomycetes</taxon>
        <taxon>Mycobacteriales</taxon>
        <taxon>Mycobacteriaceae</taxon>
        <taxon>Mycolicibacterium</taxon>
    </lineage>
</organism>
<dbReference type="PROSITE" id="PS50043">
    <property type="entry name" value="HTH_LUXR_2"/>
    <property type="match status" value="1"/>
</dbReference>
<dbReference type="InterPro" id="IPR049945">
    <property type="entry name" value="AAA_22"/>
</dbReference>
<dbReference type="Pfam" id="PF00196">
    <property type="entry name" value="GerE"/>
    <property type="match status" value="1"/>
</dbReference>
<dbReference type="SUPFAM" id="SSF46894">
    <property type="entry name" value="C-terminal effector domain of the bipartite response regulators"/>
    <property type="match status" value="1"/>
</dbReference>
<dbReference type="Pfam" id="PF25873">
    <property type="entry name" value="WHD_MalT"/>
    <property type="match status" value="1"/>
</dbReference>
<dbReference type="GO" id="GO:0003677">
    <property type="term" value="F:DNA binding"/>
    <property type="evidence" value="ECO:0007669"/>
    <property type="project" value="UniProtKB-KW"/>
</dbReference>
<dbReference type="PANTHER" id="PTHR44688">
    <property type="entry name" value="DNA-BINDING TRANSCRIPTIONAL ACTIVATOR DEVR_DOSR"/>
    <property type="match status" value="1"/>
</dbReference>
<keyword evidence="1" id="KW-0805">Transcription regulation</keyword>
<dbReference type="GO" id="GO:0006355">
    <property type="term" value="P:regulation of DNA-templated transcription"/>
    <property type="evidence" value="ECO:0007669"/>
    <property type="project" value="InterPro"/>
</dbReference>
<sequence length="731" mass="77832">MVAGDWRPHVPAVTMGRPRIADRVIPRPELVKRLGSAVGGDLVVLTAPAGYGKTTAAALWDAEDDRQFAWARIDHLDDDPGHLLLHIATAVVRLGAGDEHLLNYLRGPGREPEQLLPAVVRLLEEFGPIVVILDDVHKLSAPQSVSTLHALVDAAPLTTTVALLGRFLLPLDIARRRLAGNLVEVDQDALRLTAEETVAALESVRGPSDDATVATVIDLCEGWAAGVILTAMALRDGTAPEALAGRNNLVVEYVVEEVIDRVDDDTRSFLLESAMLDRFTAEHLDAVLGRVDAAWMLEQLATSGNPFLISLDSQGDSFRYHHLFGDVLRARLRASEPARFRELASCAADLLEREGDIDGALVHALEAGDRARAAALVGREAVRLGFDGRAGVLARRLGMLDARTFAEQPDAAVARAWLGVTTADAELIQRSLMLALHSDHGGPLADGTPSVSVAVALISSLVGVGGVAEVIRHADTVRAAGDNLVNPWWGAATVMKGAAEAMRGQGGRARLLLESALPVIEDLPGFHAAALAHLALLDLAAGDDEAAVERCDAARTLADKYDLSDVVPMIVVYSTSAVMSARVGDVPAALHAVQITQTLLERLGNLSARTALLGHGLLAWTAAALQDRALLSRHLTAAERVRHREPDAVALVQRVERVKAMAVGGTRPLTAAELRLLPHLATHLSLQRIAEELVIGRETAKSQATSIYRKLGVSSRGQAVSEAIRIGLLAD</sequence>
<dbReference type="Proteomes" id="UP000008916">
    <property type="component" value="Chromosome"/>
</dbReference>
<name>E6TBR8_MYCSR</name>
<evidence type="ECO:0000256" key="2">
    <source>
        <dbReference type="ARBA" id="ARBA00023125"/>
    </source>
</evidence>
<evidence type="ECO:0000259" key="4">
    <source>
        <dbReference type="PROSITE" id="PS50043"/>
    </source>
</evidence>
<dbReference type="AlphaFoldDB" id="E6TBR8"/>
<dbReference type="InterPro" id="IPR059106">
    <property type="entry name" value="WHD_MalT"/>
</dbReference>
<evidence type="ECO:0000256" key="1">
    <source>
        <dbReference type="ARBA" id="ARBA00023015"/>
    </source>
</evidence>
<dbReference type="InterPro" id="IPR000792">
    <property type="entry name" value="Tscrpt_reg_LuxR_C"/>
</dbReference>
<dbReference type="Pfam" id="PF13401">
    <property type="entry name" value="AAA_22"/>
    <property type="match status" value="1"/>
</dbReference>
<dbReference type="InterPro" id="IPR011990">
    <property type="entry name" value="TPR-like_helical_dom_sf"/>
</dbReference>
<dbReference type="EMBL" id="CP002385">
    <property type="protein sequence ID" value="ADU00780.1"/>
    <property type="molecule type" value="Genomic_DNA"/>
</dbReference>
<dbReference type="GO" id="GO:0016887">
    <property type="term" value="F:ATP hydrolysis activity"/>
    <property type="evidence" value="ECO:0007669"/>
    <property type="project" value="InterPro"/>
</dbReference>
<protein>
    <submittedName>
        <fullName evidence="5">ATP-dependent transcriptional regulator</fullName>
    </submittedName>
</protein>
<dbReference type="SUPFAM" id="SSF48452">
    <property type="entry name" value="TPR-like"/>
    <property type="match status" value="1"/>
</dbReference>
<reference evidence="5 6" key="1">
    <citation type="journal article" date="2011" name="Stand. Genomic Sci.">
        <title>Complete genome sequence of Mycobacterium sp. strain (Spyr1) and reclassification to Mycobacterium gilvum Spyr1.</title>
        <authorList>
            <person name="Kallimanis A."/>
            <person name="Karabika E."/>
            <person name="Mavromatis K."/>
            <person name="Lapidus A."/>
            <person name="Labutti K.M."/>
            <person name="Liolios K."/>
            <person name="Ivanova N."/>
            <person name="Goodwin L."/>
            <person name="Woyke T."/>
            <person name="Velentzas A.D."/>
            <person name="Perisynakis A."/>
            <person name="Ouzounis C.C."/>
            <person name="Kyrpides N.C."/>
            <person name="Koukkou A.I."/>
            <person name="Drainas C."/>
        </authorList>
    </citation>
    <scope>NUCLEOTIDE SEQUENCE [LARGE SCALE GENOMIC DNA]</scope>
    <source>
        <strain evidence="6">DSM 45189 / LMG 24558 / Spyr1</strain>
    </source>
</reference>
<evidence type="ECO:0000256" key="3">
    <source>
        <dbReference type="ARBA" id="ARBA00023163"/>
    </source>
</evidence>
<feature type="domain" description="HTH luxR-type" evidence="4">
    <location>
        <begin position="662"/>
        <end position="727"/>
    </location>
</feature>
<dbReference type="InterPro" id="IPR016032">
    <property type="entry name" value="Sig_transdc_resp-reg_C-effctor"/>
</dbReference>
<evidence type="ECO:0000313" key="5">
    <source>
        <dbReference type="EMBL" id="ADU00780.1"/>
    </source>
</evidence>
<keyword evidence="3" id="KW-0804">Transcription</keyword>
<dbReference type="SUPFAM" id="SSF52540">
    <property type="entry name" value="P-loop containing nucleoside triphosphate hydrolases"/>
    <property type="match status" value="1"/>
</dbReference>
<dbReference type="PANTHER" id="PTHR44688:SF16">
    <property type="entry name" value="DNA-BINDING TRANSCRIPTIONAL ACTIVATOR DEVR_DOSR"/>
    <property type="match status" value="1"/>
</dbReference>
<gene>
    <name evidence="5" type="ordered locus">Mspyr1_42190</name>
</gene>
<accession>E6TBR8</accession>
<dbReference type="HOGENOM" id="CLU_006325_2_0_11"/>
<dbReference type="InterPro" id="IPR036388">
    <property type="entry name" value="WH-like_DNA-bd_sf"/>
</dbReference>
<keyword evidence="6" id="KW-1185">Reference proteome</keyword>
<proteinExistence type="predicted"/>
<dbReference type="Gene3D" id="1.10.10.10">
    <property type="entry name" value="Winged helix-like DNA-binding domain superfamily/Winged helix DNA-binding domain"/>
    <property type="match status" value="1"/>
</dbReference>
<dbReference type="InterPro" id="IPR027417">
    <property type="entry name" value="P-loop_NTPase"/>
</dbReference>
<keyword evidence="2" id="KW-0238">DNA-binding</keyword>
<evidence type="ECO:0000313" key="6">
    <source>
        <dbReference type="Proteomes" id="UP000008916"/>
    </source>
</evidence>
<dbReference type="KEGG" id="msp:Mspyr1_42190"/>
<dbReference type="SMART" id="SM00421">
    <property type="entry name" value="HTH_LUXR"/>
    <property type="match status" value="1"/>
</dbReference>